<dbReference type="SUPFAM" id="SSF53137">
    <property type="entry name" value="Translational machinery components"/>
    <property type="match status" value="1"/>
</dbReference>
<reference evidence="1 2" key="1">
    <citation type="submission" date="2016-10" db="EMBL/GenBank/DDBJ databases">
        <authorList>
            <person name="Varghese N."/>
            <person name="Submissions S."/>
        </authorList>
    </citation>
    <scope>NUCLEOTIDE SEQUENCE [LARGE SCALE GENOMIC DNA]</scope>
    <source>
        <strain evidence="1 2">DSM 17997</strain>
    </source>
</reference>
<dbReference type="Proteomes" id="UP000199663">
    <property type="component" value="Unassembled WGS sequence"/>
</dbReference>
<dbReference type="EMBL" id="FNQC01000003">
    <property type="protein sequence ID" value="SDY82020.1"/>
    <property type="molecule type" value="Genomic_DNA"/>
</dbReference>
<dbReference type="RefSeq" id="WP_019596953.1">
    <property type="nucleotide sequence ID" value="NZ_FNQC01000003.1"/>
</dbReference>
<name>A0A1H3MZV0_9BACT</name>
<evidence type="ECO:0008006" key="3">
    <source>
        <dbReference type="Google" id="ProtNLM"/>
    </source>
</evidence>
<accession>A0A1H3MZV0</accession>
<sequence length="125" mass="13965">MSGKNKKQFGVWLDSQHATIVGREDTDSGDFVIIGHEKADIQGGNSNENAANNAERDSIQKFFKSITAHMQNVDELHLTGTGIVQEQFMKHLAETPQYKNTITQDSTANKMSDESLVEYITEQFS</sequence>
<proteinExistence type="predicted"/>
<organism evidence="1 2">
    <name type="scientific">Rhodonellum ikkaensis</name>
    <dbReference type="NCBI Taxonomy" id="336829"/>
    <lineage>
        <taxon>Bacteria</taxon>
        <taxon>Pseudomonadati</taxon>
        <taxon>Bacteroidota</taxon>
        <taxon>Cytophagia</taxon>
        <taxon>Cytophagales</taxon>
        <taxon>Cytophagaceae</taxon>
        <taxon>Rhodonellum</taxon>
    </lineage>
</organism>
<protein>
    <recommendedName>
        <fullName evidence="3">Protein required for attachment to host cells</fullName>
    </recommendedName>
</protein>
<evidence type="ECO:0000313" key="1">
    <source>
        <dbReference type="EMBL" id="SDY82020.1"/>
    </source>
</evidence>
<keyword evidence="2" id="KW-1185">Reference proteome</keyword>
<gene>
    <name evidence="1" type="ORF">SAMN05444412_10331</name>
</gene>
<evidence type="ECO:0000313" key="2">
    <source>
        <dbReference type="Proteomes" id="UP000199663"/>
    </source>
</evidence>
<comment type="caution">
    <text evidence="1">The sequence shown here is derived from an EMBL/GenBank/DDBJ whole genome shotgun (WGS) entry which is preliminary data.</text>
</comment>